<dbReference type="EMBL" id="JAGZGG010000052">
    <property type="protein sequence ID" value="MBS5333667.1"/>
    <property type="molecule type" value="Genomic_DNA"/>
</dbReference>
<sequence length="353" mass="37755">MTRDELEKRNVGENLDALMNLDPRGYGVCRILYAGSRAYTGEPLTMHAAQVLCDTVKENDLVYIITGFVLLPHKVPEMDGTVSAMLLARALVMAFGAKPVIVCPDDSVQAIEKCAAVVGLHIYEDLDTVQALPLSMGVVAFTKDIAAAPAQATELAARKPAAVVSVEACGANAVGVCHNAVGLDVTALQARSDVLWDTLRANGVPNIAIGDLGNEIGMGTIAEHIKKYVPFTAEGECQCGCGGGILSATKADNIITATCSDWGCYGLMAALAYLKKDMEILHHEEMESEVMRVAARNGFIDMTGSLLPGIDGFSTRMNVGIVSLMRQCTAYAVRYSHKSDHWFGPVLAKHFFD</sequence>
<dbReference type="Proteomes" id="UP000759273">
    <property type="component" value="Unassembled WGS sequence"/>
</dbReference>
<comment type="caution">
    <text evidence="2">The sequence shown here is derived from an EMBL/GenBank/DDBJ whole genome shotgun (WGS) entry which is preliminary data.</text>
</comment>
<accession>A0A943HKS5</accession>
<evidence type="ECO:0000313" key="2">
    <source>
        <dbReference type="EMBL" id="MBS5333667.1"/>
    </source>
</evidence>
<dbReference type="InterPro" id="IPR025504">
    <property type="entry name" value="GLUCM_C"/>
</dbReference>
<proteinExistence type="predicted"/>
<evidence type="ECO:0000313" key="3">
    <source>
        <dbReference type="Proteomes" id="UP000759273"/>
    </source>
</evidence>
<organism evidence="2 3">
    <name type="scientific">Subdoligranulum variabile</name>
    <dbReference type="NCBI Taxonomy" id="214851"/>
    <lineage>
        <taxon>Bacteria</taxon>
        <taxon>Bacillati</taxon>
        <taxon>Bacillota</taxon>
        <taxon>Clostridia</taxon>
        <taxon>Eubacteriales</taxon>
        <taxon>Oscillospiraceae</taxon>
        <taxon>Subdoligranulum</taxon>
    </lineage>
</organism>
<name>A0A943HKS5_9FIRM</name>
<evidence type="ECO:0000259" key="1">
    <source>
        <dbReference type="Pfam" id="PF14336"/>
    </source>
</evidence>
<dbReference type="Gene3D" id="3.90.1640.20">
    <property type="entry name" value="TON_0340"/>
    <property type="match status" value="1"/>
</dbReference>
<feature type="domain" description="D-glutamate cyclase-like C-terminal" evidence="1">
    <location>
        <begin position="15"/>
        <end position="325"/>
    </location>
</feature>
<dbReference type="Pfam" id="PF14336">
    <property type="entry name" value="GLUCM-like_C"/>
    <property type="match status" value="1"/>
</dbReference>
<protein>
    <submittedName>
        <fullName evidence="2">DUF4392 domain-containing protein</fullName>
    </submittedName>
</protein>
<gene>
    <name evidence="2" type="ORF">KHY36_14230</name>
</gene>
<dbReference type="AlphaFoldDB" id="A0A943HKS5"/>
<reference evidence="2" key="1">
    <citation type="submission" date="2021-02" db="EMBL/GenBank/DDBJ databases">
        <title>Infant gut strain persistence is associated with maternal origin, phylogeny, and functional potential including surface adhesion and iron acquisition.</title>
        <authorList>
            <person name="Lou Y.C."/>
        </authorList>
    </citation>
    <scope>NUCLEOTIDE SEQUENCE</scope>
    <source>
        <strain evidence="2">L3_101_000M1_dasL3_101_000M1_concoct_87</strain>
    </source>
</reference>